<reference evidence="1 2" key="1">
    <citation type="journal article" date="2019" name="Int. J. Syst. Evol. Microbiol.">
        <title>The Global Catalogue of Microorganisms (GCM) 10K type strain sequencing project: providing services to taxonomists for standard genome sequencing and annotation.</title>
        <authorList>
            <consortium name="The Broad Institute Genomics Platform"/>
            <consortium name="The Broad Institute Genome Sequencing Center for Infectious Disease"/>
            <person name="Wu L."/>
            <person name="Ma J."/>
        </authorList>
    </citation>
    <scope>NUCLEOTIDE SEQUENCE [LARGE SCALE GENOMIC DNA]</scope>
    <source>
        <strain evidence="1 2">JCM 16014</strain>
    </source>
</reference>
<evidence type="ECO:0000313" key="2">
    <source>
        <dbReference type="Proteomes" id="UP001500751"/>
    </source>
</evidence>
<dbReference type="RefSeq" id="WP_344668962.1">
    <property type="nucleotide sequence ID" value="NZ_BAAAQN010000041.1"/>
</dbReference>
<comment type="caution">
    <text evidence="1">The sequence shown here is derived from an EMBL/GenBank/DDBJ whole genome shotgun (WGS) entry which is preliminary data.</text>
</comment>
<sequence length="64" mass="6629">MVVSVSGVLLLAVIVLLLCRKGGLKTWHAVTCALLGFYLASTSIAPGIRQSTASVAALISSIRM</sequence>
<dbReference type="Proteomes" id="UP001500751">
    <property type="component" value="Unassembled WGS sequence"/>
</dbReference>
<name>A0ABN2V0Z5_9ACTN</name>
<gene>
    <name evidence="1" type="ORF">GCM10009839_59270</name>
</gene>
<keyword evidence="2" id="KW-1185">Reference proteome</keyword>
<protein>
    <submittedName>
        <fullName evidence="1">Membrane protein</fullName>
    </submittedName>
</protein>
<accession>A0ABN2V0Z5</accession>
<evidence type="ECO:0000313" key="1">
    <source>
        <dbReference type="EMBL" id="GAA2046800.1"/>
    </source>
</evidence>
<organism evidence="1 2">
    <name type="scientific">Catenulispora yoronensis</name>
    <dbReference type="NCBI Taxonomy" id="450799"/>
    <lineage>
        <taxon>Bacteria</taxon>
        <taxon>Bacillati</taxon>
        <taxon>Actinomycetota</taxon>
        <taxon>Actinomycetes</taxon>
        <taxon>Catenulisporales</taxon>
        <taxon>Catenulisporaceae</taxon>
        <taxon>Catenulispora</taxon>
    </lineage>
</organism>
<proteinExistence type="predicted"/>
<dbReference type="EMBL" id="BAAAQN010000041">
    <property type="protein sequence ID" value="GAA2046800.1"/>
    <property type="molecule type" value="Genomic_DNA"/>
</dbReference>